<accession>A0A0A2IEW1</accession>
<dbReference type="GeneID" id="27676002"/>
<sequence>MRDTPSKFIEMLDPKDSSLRMSDSDVRLEDVLADHEATINNRARSSTQSSTKPDKSLARRNSTSPTPRWKRLSNILAQPRRNS</sequence>
<dbReference type="AlphaFoldDB" id="A0A0A2IEW1"/>
<dbReference type="PhylomeDB" id="A0A0A2IEW1"/>
<protein>
    <submittedName>
        <fullName evidence="2">Uncharacterized protein</fullName>
    </submittedName>
</protein>
<keyword evidence="3" id="KW-1185">Reference proteome</keyword>
<dbReference type="RefSeq" id="XP_016601235.1">
    <property type="nucleotide sequence ID" value="XM_016740583.1"/>
</dbReference>
<evidence type="ECO:0000256" key="1">
    <source>
        <dbReference type="SAM" id="MobiDB-lite"/>
    </source>
</evidence>
<dbReference type="HOGENOM" id="CLU_2605576_0_0_1"/>
<feature type="compositionally biased region" description="Polar residues" evidence="1">
    <location>
        <begin position="38"/>
        <end position="51"/>
    </location>
</feature>
<dbReference type="Proteomes" id="UP000030143">
    <property type="component" value="Unassembled WGS sequence"/>
</dbReference>
<dbReference type="STRING" id="27334.A0A0A2IEW1"/>
<name>A0A0A2IEW1_PENEN</name>
<dbReference type="OrthoDB" id="4201296at2759"/>
<dbReference type="VEuPathDB" id="FungiDB:PEXP_088180"/>
<gene>
    <name evidence="2" type="ORF">PEX2_033080</name>
</gene>
<feature type="region of interest" description="Disordered" evidence="1">
    <location>
        <begin position="37"/>
        <end position="83"/>
    </location>
</feature>
<proteinExistence type="predicted"/>
<feature type="region of interest" description="Disordered" evidence="1">
    <location>
        <begin position="1"/>
        <end position="21"/>
    </location>
</feature>
<reference evidence="2 3" key="1">
    <citation type="journal article" date="2015" name="Mol. Plant Microbe Interact.">
        <title>Genome, transcriptome, and functional analyses of Penicillium expansum provide new insights into secondary metabolism and pathogenicity.</title>
        <authorList>
            <person name="Ballester A.R."/>
            <person name="Marcet-Houben M."/>
            <person name="Levin E."/>
            <person name="Sela N."/>
            <person name="Selma-Lazaro C."/>
            <person name="Carmona L."/>
            <person name="Wisniewski M."/>
            <person name="Droby S."/>
            <person name="Gonzalez-Candelas L."/>
            <person name="Gabaldon T."/>
        </authorList>
    </citation>
    <scope>NUCLEOTIDE SEQUENCE [LARGE SCALE GENOMIC DNA]</scope>
    <source>
        <strain evidence="2 3">MD-8</strain>
    </source>
</reference>
<comment type="caution">
    <text evidence="2">The sequence shown here is derived from an EMBL/GenBank/DDBJ whole genome shotgun (WGS) entry which is preliminary data.</text>
</comment>
<dbReference type="EMBL" id="JQFZ01000080">
    <property type="protein sequence ID" value="KGO60169.1"/>
    <property type="molecule type" value="Genomic_DNA"/>
</dbReference>
<evidence type="ECO:0000313" key="2">
    <source>
        <dbReference type="EMBL" id="KGO60169.1"/>
    </source>
</evidence>
<evidence type="ECO:0000313" key="3">
    <source>
        <dbReference type="Proteomes" id="UP000030143"/>
    </source>
</evidence>
<organism evidence="2 3">
    <name type="scientific">Penicillium expansum</name>
    <name type="common">Blue mold rot fungus</name>
    <dbReference type="NCBI Taxonomy" id="27334"/>
    <lineage>
        <taxon>Eukaryota</taxon>
        <taxon>Fungi</taxon>
        <taxon>Dikarya</taxon>
        <taxon>Ascomycota</taxon>
        <taxon>Pezizomycotina</taxon>
        <taxon>Eurotiomycetes</taxon>
        <taxon>Eurotiomycetidae</taxon>
        <taxon>Eurotiales</taxon>
        <taxon>Aspergillaceae</taxon>
        <taxon>Penicillium</taxon>
    </lineage>
</organism>